<organism evidence="2 3">
    <name type="scientific">Actinomyces capricornis</name>
    <dbReference type="NCBI Taxonomy" id="2755559"/>
    <lineage>
        <taxon>Bacteria</taxon>
        <taxon>Bacillati</taxon>
        <taxon>Actinomycetota</taxon>
        <taxon>Actinomycetes</taxon>
        <taxon>Actinomycetales</taxon>
        <taxon>Actinomycetaceae</taxon>
        <taxon>Actinomyces</taxon>
    </lineage>
</organism>
<evidence type="ECO:0000313" key="2">
    <source>
        <dbReference type="EMBL" id="BDA65367.1"/>
    </source>
</evidence>
<dbReference type="Proteomes" id="UP000824496">
    <property type="component" value="Chromosome"/>
</dbReference>
<evidence type="ECO:0000256" key="1">
    <source>
        <dbReference type="SAM" id="MobiDB-lite"/>
    </source>
</evidence>
<keyword evidence="3" id="KW-1185">Reference proteome</keyword>
<evidence type="ECO:0008006" key="4">
    <source>
        <dbReference type="Google" id="ProtNLM"/>
    </source>
</evidence>
<feature type="region of interest" description="Disordered" evidence="1">
    <location>
        <begin position="1"/>
        <end position="23"/>
    </location>
</feature>
<accession>A0ABN6K9S6</accession>
<dbReference type="EMBL" id="AP025017">
    <property type="protein sequence ID" value="BDA65367.1"/>
    <property type="molecule type" value="Genomic_DNA"/>
</dbReference>
<protein>
    <recommendedName>
        <fullName evidence="4">DUF4253 domain-containing protein</fullName>
    </recommendedName>
</protein>
<dbReference type="RefSeq" id="WP_223908302.1">
    <property type="nucleotide sequence ID" value="NZ_AP025017.1"/>
</dbReference>
<gene>
    <name evidence="2" type="ORF">MANAM107_22010</name>
</gene>
<reference evidence="2 3" key="1">
    <citation type="submission" date="2021-08" db="EMBL/GenBank/DDBJ databases">
        <title>Whole genome sequence of novel Actinomyces species strain MAS-1.</title>
        <authorList>
            <person name="Saito M."/>
            <person name="Kuwahara N."/>
            <person name="Takizawa T."/>
            <person name="Gotouda H."/>
            <person name="Ochiai T."/>
        </authorList>
    </citation>
    <scope>NUCLEOTIDE SEQUENCE [LARGE SCALE GENOMIC DNA]</scope>
    <source>
        <strain evidence="2 3">MAS-1</strain>
    </source>
</reference>
<sequence>MSTATTPDITPAAPILQPPPFPKRREEGLYGPAGWSVRVGMWPLLAQWPDPRRSVGLAPAGWCGPSLIDTGAGPVSDYVPYQGLDAATAQQLLEILPEAALADRQNLAPTLGAMLTACARADGQVRLSGYGIGPQRDDERLSAEALWVADTDLQDLRIHPEHRGECQCQELWSRIASRYRLDGLAMPDEILRTRPEWASGAQGWWLWWD</sequence>
<proteinExistence type="predicted"/>
<name>A0ABN6K9S6_9ACTO</name>
<feature type="compositionally biased region" description="Low complexity" evidence="1">
    <location>
        <begin position="1"/>
        <end position="15"/>
    </location>
</feature>
<evidence type="ECO:0000313" key="3">
    <source>
        <dbReference type="Proteomes" id="UP000824496"/>
    </source>
</evidence>